<dbReference type="SMART" id="SM00354">
    <property type="entry name" value="HTH_LACI"/>
    <property type="match status" value="1"/>
</dbReference>
<evidence type="ECO:0000313" key="5">
    <source>
        <dbReference type="EMBL" id="ASP21308.1"/>
    </source>
</evidence>
<accession>A0A222E5P1</accession>
<gene>
    <name evidence="5" type="primary">degA</name>
    <name evidence="5" type="ORF">ANTHELSMS3_02648</name>
</gene>
<evidence type="ECO:0000256" key="3">
    <source>
        <dbReference type="ARBA" id="ARBA00023163"/>
    </source>
</evidence>
<dbReference type="CDD" id="cd06307">
    <property type="entry name" value="PBP1_sugar_binding"/>
    <property type="match status" value="1"/>
</dbReference>
<dbReference type="PANTHER" id="PTHR30146:SF152">
    <property type="entry name" value="TRANSCRIPTIONAL REGULATORY PROTEIN"/>
    <property type="match status" value="1"/>
</dbReference>
<dbReference type="RefSeq" id="WP_157733505.1">
    <property type="nucleotide sequence ID" value="NZ_CP022540.1"/>
</dbReference>
<dbReference type="CDD" id="cd01392">
    <property type="entry name" value="HTH_LacI"/>
    <property type="match status" value="1"/>
</dbReference>
<dbReference type="InterPro" id="IPR028082">
    <property type="entry name" value="Peripla_BP_I"/>
</dbReference>
<keyword evidence="6" id="KW-1185">Reference proteome</keyword>
<dbReference type="KEGG" id="aht:ANTHELSMS3_02648"/>
<keyword evidence="1" id="KW-0805">Transcription regulation</keyword>
<dbReference type="PROSITE" id="PS50932">
    <property type="entry name" value="HTH_LACI_2"/>
    <property type="match status" value="1"/>
</dbReference>
<dbReference type="OrthoDB" id="9805774at2"/>
<feature type="domain" description="HTH lacI-type" evidence="4">
    <location>
        <begin position="4"/>
        <end position="58"/>
    </location>
</feature>
<keyword evidence="3" id="KW-0804">Transcription</keyword>
<protein>
    <submittedName>
        <fullName evidence="5">HTH-type transcriptional regulator DegA</fullName>
    </submittedName>
</protein>
<dbReference type="Proteomes" id="UP000203589">
    <property type="component" value="Chromosome"/>
</dbReference>
<organism evidence="5 6">
    <name type="scientific">Antarctobacter heliothermus</name>
    <dbReference type="NCBI Taxonomy" id="74033"/>
    <lineage>
        <taxon>Bacteria</taxon>
        <taxon>Pseudomonadati</taxon>
        <taxon>Pseudomonadota</taxon>
        <taxon>Alphaproteobacteria</taxon>
        <taxon>Rhodobacterales</taxon>
        <taxon>Roseobacteraceae</taxon>
        <taxon>Antarctobacter</taxon>
    </lineage>
</organism>
<dbReference type="Pfam" id="PF13407">
    <property type="entry name" value="Peripla_BP_4"/>
    <property type="match status" value="1"/>
</dbReference>
<dbReference type="InterPro" id="IPR025997">
    <property type="entry name" value="SBP_2_dom"/>
</dbReference>
<dbReference type="InterPro" id="IPR000843">
    <property type="entry name" value="HTH_LacI"/>
</dbReference>
<dbReference type="SUPFAM" id="SSF47413">
    <property type="entry name" value="lambda repressor-like DNA-binding domains"/>
    <property type="match status" value="1"/>
</dbReference>
<evidence type="ECO:0000256" key="2">
    <source>
        <dbReference type="ARBA" id="ARBA00023125"/>
    </source>
</evidence>
<dbReference type="GO" id="GO:0003700">
    <property type="term" value="F:DNA-binding transcription factor activity"/>
    <property type="evidence" value="ECO:0007669"/>
    <property type="project" value="TreeGrafter"/>
</dbReference>
<reference evidence="5 6" key="1">
    <citation type="submission" date="2017-07" db="EMBL/GenBank/DDBJ databases">
        <title>Genome Sequence of Antarctobacter heliothermus Strain SMS3 Isolated from a culture of the Diatom Skeletonema marinoi.</title>
        <authorList>
            <person name="Topel M."/>
            <person name="Pinder M.I.M."/>
            <person name="Johansson O.N."/>
            <person name="Kourtchenko O."/>
            <person name="Godhe A."/>
            <person name="Clarke A.K."/>
        </authorList>
    </citation>
    <scope>NUCLEOTIDE SEQUENCE [LARGE SCALE GENOMIC DNA]</scope>
    <source>
        <strain evidence="5 6">SMS3</strain>
    </source>
</reference>
<dbReference type="PROSITE" id="PS00356">
    <property type="entry name" value="HTH_LACI_1"/>
    <property type="match status" value="1"/>
</dbReference>
<dbReference type="InterPro" id="IPR010982">
    <property type="entry name" value="Lambda_DNA-bd_dom_sf"/>
</dbReference>
<dbReference type="Pfam" id="PF00356">
    <property type="entry name" value="LacI"/>
    <property type="match status" value="1"/>
</dbReference>
<dbReference type="AlphaFoldDB" id="A0A222E5P1"/>
<dbReference type="SUPFAM" id="SSF53822">
    <property type="entry name" value="Periplasmic binding protein-like I"/>
    <property type="match status" value="1"/>
</dbReference>
<evidence type="ECO:0000256" key="1">
    <source>
        <dbReference type="ARBA" id="ARBA00023015"/>
    </source>
</evidence>
<dbReference type="Gene3D" id="3.40.50.2300">
    <property type="match status" value="2"/>
</dbReference>
<dbReference type="Gene3D" id="1.10.260.40">
    <property type="entry name" value="lambda repressor-like DNA-binding domains"/>
    <property type="match status" value="1"/>
</dbReference>
<dbReference type="EMBL" id="CP022540">
    <property type="protein sequence ID" value="ASP21308.1"/>
    <property type="molecule type" value="Genomic_DNA"/>
</dbReference>
<dbReference type="PANTHER" id="PTHR30146">
    <property type="entry name" value="LACI-RELATED TRANSCRIPTIONAL REPRESSOR"/>
    <property type="match status" value="1"/>
</dbReference>
<name>A0A222E5P1_9RHOB</name>
<sequence>MAGPTLSDVADAAGVSYATADRVINKRGNVAQKSIDKVHEAVAKLGYVRNVAAANLSRRRVYRLAFLIPTGSNAFFSRVRGHILQSASHLSADGISVEIVDVSAFSVDALQDSIGELTGCDFDGVAIVGLQNRLLEEPLAELRARGVVIIGLISDLPRECRSAYIGIDNMVAGRTAARVTGMACAARPGAIQTFVGSMEARDHAERLQGFSDVIAADFPHLTVLDPILTKDDPTVLNAAATATLAGGDGVTAFYNVGAGNSGLIDAIANASVARPFCVVHELVTHSKQALIDNHIDLVIDQRPDVEVNRAFAILRSLVDDREPPPMPDLMPTIYVRDNLPADSFNDVMEAQNT</sequence>
<proteinExistence type="predicted"/>
<evidence type="ECO:0000313" key="6">
    <source>
        <dbReference type="Proteomes" id="UP000203589"/>
    </source>
</evidence>
<evidence type="ECO:0000259" key="4">
    <source>
        <dbReference type="PROSITE" id="PS50932"/>
    </source>
</evidence>
<dbReference type="GO" id="GO:0000976">
    <property type="term" value="F:transcription cis-regulatory region binding"/>
    <property type="evidence" value="ECO:0007669"/>
    <property type="project" value="TreeGrafter"/>
</dbReference>
<keyword evidence="2" id="KW-0238">DNA-binding</keyword>